<dbReference type="OMA" id="SHADPMI"/>
<dbReference type="PANTHER" id="PTHR24324">
    <property type="entry name" value="HOMEOBOX PROTEIN HHEX"/>
    <property type="match status" value="1"/>
</dbReference>
<dbReference type="Gene3D" id="1.10.10.60">
    <property type="entry name" value="Homeodomain-like"/>
    <property type="match status" value="1"/>
</dbReference>
<dbReference type="PROSITE" id="PS00027">
    <property type="entry name" value="HOMEOBOX_1"/>
    <property type="match status" value="1"/>
</dbReference>
<evidence type="ECO:0000256" key="5">
    <source>
        <dbReference type="PROSITE-ProRule" id="PRU00108"/>
    </source>
</evidence>
<evidence type="ECO:0000256" key="7">
    <source>
        <dbReference type="SAM" id="MobiDB-lite"/>
    </source>
</evidence>
<evidence type="ECO:0000256" key="2">
    <source>
        <dbReference type="ARBA" id="ARBA00023125"/>
    </source>
</evidence>
<dbReference type="GeneID" id="36537306"/>
<protein>
    <submittedName>
        <fullName evidence="9">Homeobox domain protein</fullName>
    </submittedName>
</protein>
<dbReference type="GO" id="GO:0030154">
    <property type="term" value="P:cell differentiation"/>
    <property type="evidence" value="ECO:0007669"/>
    <property type="project" value="TreeGrafter"/>
</dbReference>
<evidence type="ECO:0000313" key="9">
    <source>
        <dbReference type="EMBL" id="PKX92751.1"/>
    </source>
</evidence>
<dbReference type="SMART" id="SM00389">
    <property type="entry name" value="HOX"/>
    <property type="match status" value="1"/>
</dbReference>
<evidence type="ECO:0000256" key="3">
    <source>
        <dbReference type="ARBA" id="ARBA00023155"/>
    </source>
</evidence>
<accession>A0A2I1C5B5</accession>
<dbReference type="STRING" id="1392255.A0A2I1C5B5"/>
<dbReference type="SUPFAM" id="SSF46689">
    <property type="entry name" value="Homeodomain-like"/>
    <property type="match status" value="1"/>
</dbReference>
<name>A0A2I1C5B5_ASPN1</name>
<dbReference type="GO" id="GO:0000981">
    <property type="term" value="F:DNA-binding transcription factor activity, RNA polymerase II-specific"/>
    <property type="evidence" value="ECO:0007669"/>
    <property type="project" value="InterPro"/>
</dbReference>
<feature type="region of interest" description="Disordered" evidence="7">
    <location>
        <begin position="1"/>
        <end position="69"/>
    </location>
</feature>
<dbReference type="Proteomes" id="UP000234474">
    <property type="component" value="Unassembled WGS sequence"/>
</dbReference>
<feature type="domain" description="Homeobox" evidence="8">
    <location>
        <begin position="59"/>
        <end position="119"/>
    </location>
</feature>
<dbReference type="InterPro" id="IPR009057">
    <property type="entry name" value="Homeodomain-like_sf"/>
</dbReference>
<reference evidence="10" key="1">
    <citation type="journal article" date="2018" name="Proc. Natl. Acad. Sci. U.S.A.">
        <title>Linking secondary metabolites to gene clusters through genome sequencing of six diverse Aspergillus species.</title>
        <authorList>
            <person name="Kaerboelling I."/>
            <person name="Vesth T.C."/>
            <person name="Frisvad J.C."/>
            <person name="Nybo J.L."/>
            <person name="Theobald S."/>
            <person name="Kuo A."/>
            <person name="Bowyer P."/>
            <person name="Matsuda Y."/>
            <person name="Mondo S."/>
            <person name="Lyhne E.K."/>
            <person name="Kogle M.E."/>
            <person name="Clum A."/>
            <person name="Lipzen A."/>
            <person name="Salamov A."/>
            <person name="Ngan C.Y."/>
            <person name="Daum C."/>
            <person name="Chiniquy J."/>
            <person name="Barry K."/>
            <person name="LaButti K."/>
            <person name="Haridas S."/>
            <person name="Simmons B.A."/>
            <person name="Magnuson J.K."/>
            <person name="Mortensen U.H."/>
            <person name="Larsen T.O."/>
            <person name="Grigoriev I.V."/>
            <person name="Baker S.E."/>
            <person name="Andersen M.R."/>
        </authorList>
    </citation>
    <scope>NUCLEOTIDE SEQUENCE [LARGE SCALE GENOMIC DNA]</scope>
    <source>
        <strain evidence="10">IBT 16806</strain>
    </source>
</reference>
<evidence type="ECO:0000256" key="6">
    <source>
        <dbReference type="RuleBase" id="RU000682"/>
    </source>
</evidence>
<dbReference type="VEuPathDB" id="FungiDB:P174DRAFT_461274"/>
<dbReference type="EMBL" id="MSZS01000005">
    <property type="protein sequence ID" value="PKX92751.1"/>
    <property type="molecule type" value="Genomic_DNA"/>
</dbReference>
<comment type="caution">
    <text evidence="9">The sequence shown here is derived from an EMBL/GenBank/DDBJ whole genome shotgun (WGS) entry which is preliminary data.</text>
</comment>
<dbReference type="PROSITE" id="PS50071">
    <property type="entry name" value="HOMEOBOX_2"/>
    <property type="match status" value="1"/>
</dbReference>
<keyword evidence="3 5" id="KW-0371">Homeobox</keyword>
<evidence type="ECO:0000313" key="10">
    <source>
        <dbReference type="Proteomes" id="UP000234474"/>
    </source>
</evidence>
<dbReference type="CDD" id="cd00086">
    <property type="entry name" value="homeodomain"/>
    <property type="match status" value="1"/>
</dbReference>
<comment type="subcellular location">
    <subcellularLocation>
        <location evidence="1 5 6">Nucleus</location>
    </subcellularLocation>
</comment>
<feature type="compositionally biased region" description="Low complexity" evidence="7">
    <location>
        <begin position="1"/>
        <end position="48"/>
    </location>
</feature>
<dbReference type="OrthoDB" id="6159439at2759"/>
<dbReference type="AlphaFoldDB" id="A0A2I1C5B5"/>
<evidence type="ECO:0000256" key="1">
    <source>
        <dbReference type="ARBA" id="ARBA00004123"/>
    </source>
</evidence>
<dbReference type="InterPro" id="IPR001356">
    <property type="entry name" value="HD"/>
</dbReference>
<proteinExistence type="predicted"/>
<dbReference type="InterPro" id="IPR051000">
    <property type="entry name" value="Homeobox_DNA-bind_prot"/>
</dbReference>
<dbReference type="InterPro" id="IPR017970">
    <property type="entry name" value="Homeobox_CS"/>
</dbReference>
<dbReference type="GO" id="GO:0000978">
    <property type="term" value="F:RNA polymerase II cis-regulatory region sequence-specific DNA binding"/>
    <property type="evidence" value="ECO:0007669"/>
    <property type="project" value="TreeGrafter"/>
</dbReference>
<evidence type="ECO:0000256" key="4">
    <source>
        <dbReference type="ARBA" id="ARBA00023242"/>
    </source>
</evidence>
<dbReference type="Pfam" id="PF00046">
    <property type="entry name" value="Homeodomain"/>
    <property type="match status" value="1"/>
</dbReference>
<dbReference type="PANTHER" id="PTHR24324:SF5">
    <property type="entry name" value="HEMATOPOIETICALLY-EXPRESSED HOMEOBOX PROTEIN HHEX"/>
    <property type="match status" value="1"/>
</dbReference>
<organism evidence="9 10">
    <name type="scientific">Aspergillus novofumigatus (strain IBT 16806)</name>
    <dbReference type="NCBI Taxonomy" id="1392255"/>
    <lineage>
        <taxon>Eukaryota</taxon>
        <taxon>Fungi</taxon>
        <taxon>Dikarya</taxon>
        <taxon>Ascomycota</taxon>
        <taxon>Pezizomycotina</taxon>
        <taxon>Eurotiomycetes</taxon>
        <taxon>Eurotiomycetidae</taxon>
        <taxon>Eurotiales</taxon>
        <taxon>Aspergillaceae</taxon>
        <taxon>Aspergillus</taxon>
        <taxon>Aspergillus subgen. Fumigati</taxon>
    </lineage>
</organism>
<sequence>MSSTDTSDPSTMSTSSTAANTTSSSSAASTPSPSNSSVTTAPSTSASRRPPRKSTLTQQQKNNKRQRATQDQLVTLEHEFNKNPTPTAATRERIAQEINMTERSVQIWFQNRRAKIKMLAKKSIETGEGCDSIPESMRQYLAMQFDPSKAGARDPFGRTGAYGANGAYPNESAPSGKVVIHHFTCRSLTIGSWRRIGQNAMDLVVFYSPEKACMTYYINNDSAGYKIEYPFSYIKNITLESGDANAQSNGAPTRPAGLLVELNRPPLFYMDSSNSGGFYQCGDFTEDQQASQLLVHHLGGHPKVLSVQLAKLVSLESFQNRLAYSNLAMAPPMSPHFIQRPASQPNQFAPAFMNMYQDQSTLNIPVARGHKRQRSRSVPVAVDFSAMQMSHFPSYNMSQTPAPYHNGDSGIFAPVPQSAQPLALNLRIDTSPSYGPSIFATSATGESTPVATHMGPSFSLPFVAPSVDSSSMGHAAPSYSNVSHADPMIAEHSPPLSNMAHTPQDMYTLGTEQQTNFGDDGMGMNEIFVKQGMDYSVPTTMGLDGNTFDLPMQTLSGQTSPVLATDYQSMEGVDLNSLAPGS</sequence>
<keyword evidence="2 5" id="KW-0238">DNA-binding</keyword>
<keyword evidence="10" id="KW-1185">Reference proteome</keyword>
<dbReference type="RefSeq" id="XP_024681346.1">
    <property type="nucleotide sequence ID" value="XM_024829980.1"/>
</dbReference>
<evidence type="ECO:0000259" key="8">
    <source>
        <dbReference type="PROSITE" id="PS50071"/>
    </source>
</evidence>
<gene>
    <name evidence="9" type="ORF">P174DRAFT_461274</name>
</gene>
<feature type="DNA-binding region" description="Homeobox" evidence="5">
    <location>
        <begin position="61"/>
        <end position="120"/>
    </location>
</feature>
<dbReference type="GO" id="GO:0005634">
    <property type="term" value="C:nucleus"/>
    <property type="evidence" value="ECO:0007669"/>
    <property type="project" value="UniProtKB-SubCell"/>
</dbReference>
<dbReference type="Pfam" id="PF24818">
    <property type="entry name" value="PH_TRF2_HOY1"/>
    <property type="match status" value="1"/>
</dbReference>
<keyword evidence="4 5" id="KW-0539">Nucleus</keyword>
<dbReference type="InterPro" id="IPR057939">
    <property type="entry name" value="TRF2_HOY1_PH"/>
</dbReference>